<organism evidence="14 16">
    <name type="scientific">Haloferax larsenii</name>
    <dbReference type="NCBI Taxonomy" id="302484"/>
    <lineage>
        <taxon>Archaea</taxon>
        <taxon>Methanobacteriati</taxon>
        <taxon>Methanobacteriota</taxon>
        <taxon>Stenosarchaea group</taxon>
        <taxon>Halobacteria</taxon>
        <taxon>Halobacteriales</taxon>
        <taxon>Haloferacaceae</taxon>
        <taxon>Haloferax</taxon>
    </lineage>
</organism>
<evidence type="ECO:0000313" key="16">
    <source>
        <dbReference type="Proteomes" id="UP000183894"/>
    </source>
</evidence>
<dbReference type="PANTHER" id="PTHR43584:SF8">
    <property type="entry name" value="N-ACETYLMURAMATE ALPHA-1-PHOSPHATE URIDYLYLTRANSFERASE"/>
    <property type="match status" value="1"/>
</dbReference>
<dbReference type="InterPro" id="IPR005835">
    <property type="entry name" value="NTP_transferase_dom"/>
</dbReference>
<dbReference type="EMBL" id="CP078063">
    <property type="protein sequence ID" value="UVE49781.1"/>
    <property type="molecule type" value="Genomic_DNA"/>
</dbReference>
<comment type="catalytic activity">
    <reaction evidence="11">
        <text>N-acetyl-alpha-D-glucosamine 1-phosphate + UTP + H(+) = UDP-N-acetyl-alpha-D-glucosamine + diphosphate</text>
        <dbReference type="Rhea" id="RHEA:13509"/>
        <dbReference type="ChEBI" id="CHEBI:15378"/>
        <dbReference type="ChEBI" id="CHEBI:33019"/>
        <dbReference type="ChEBI" id="CHEBI:46398"/>
        <dbReference type="ChEBI" id="CHEBI:57705"/>
        <dbReference type="ChEBI" id="CHEBI:57776"/>
        <dbReference type="EC" id="2.7.7.23"/>
    </reaction>
</comment>
<keyword evidence="9" id="KW-0012">Acyltransferase</keyword>
<dbReference type="EMBL" id="FOAD01000007">
    <property type="protein sequence ID" value="SEL75449.1"/>
    <property type="molecule type" value="Genomic_DNA"/>
</dbReference>
<evidence type="ECO:0000256" key="10">
    <source>
        <dbReference type="ARBA" id="ARBA00048247"/>
    </source>
</evidence>
<evidence type="ECO:0000256" key="3">
    <source>
        <dbReference type="ARBA" id="ARBA00012225"/>
    </source>
</evidence>
<evidence type="ECO:0000256" key="9">
    <source>
        <dbReference type="ARBA" id="ARBA00023315"/>
    </source>
</evidence>
<dbReference type="OrthoDB" id="15372at2157"/>
<comment type="pathway">
    <text evidence="1">Nucleotide-sugar biosynthesis; UDP-N-acetyl-alpha-D-glucosamine biosynthesis; N-acetyl-alpha-D-glucosamine 1-phosphate from alpha-D-glucosamine 6-phosphate (route II): step 2/2.</text>
</comment>
<accession>A0A1H7SSV4</accession>
<evidence type="ECO:0000256" key="8">
    <source>
        <dbReference type="ARBA" id="ARBA00023268"/>
    </source>
</evidence>
<dbReference type="PANTHER" id="PTHR43584">
    <property type="entry name" value="NUCLEOTIDYL TRANSFERASE"/>
    <property type="match status" value="1"/>
</dbReference>
<protein>
    <recommendedName>
        <fullName evidence="5">Bifunctional protein GlmU</fullName>
        <ecNumber evidence="3">2.3.1.157</ecNumber>
        <ecNumber evidence="4">2.7.7.23</ecNumber>
    </recommendedName>
</protein>
<name>A0A1H7SSV4_HALLR</name>
<reference evidence="15" key="2">
    <citation type="submission" date="2021-07" db="EMBL/GenBank/DDBJ databases">
        <title>Studies on halocins as antimicrobial molecules from haloarchaea.</title>
        <authorList>
            <person name="Kumar S."/>
            <person name="Khare S.K."/>
        </authorList>
    </citation>
    <scope>NUCLEOTIDE SEQUENCE</scope>
    <source>
        <strain evidence="15">NCIM 5678</strain>
    </source>
</reference>
<dbReference type="GO" id="GO:0019134">
    <property type="term" value="F:glucosamine-1-phosphate N-acetyltransferase activity"/>
    <property type="evidence" value="ECO:0007669"/>
    <property type="project" value="UniProtKB-EC"/>
</dbReference>
<dbReference type="GO" id="GO:0003977">
    <property type="term" value="F:UDP-N-acetylglucosamine diphosphorylase activity"/>
    <property type="evidence" value="ECO:0007669"/>
    <property type="project" value="UniProtKB-EC"/>
</dbReference>
<dbReference type="GeneID" id="74529798"/>
<evidence type="ECO:0000313" key="14">
    <source>
        <dbReference type="EMBL" id="SEL75449.1"/>
    </source>
</evidence>
<comment type="pathway">
    <text evidence="2">Nucleotide-sugar biosynthesis; UDP-N-acetyl-alpha-D-glucosamine biosynthesis; UDP-N-acetyl-alpha-D-glucosamine from N-acetyl-alpha-D-glucosamine 1-phosphate: step 1/1.</text>
</comment>
<proteinExistence type="predicted"/>
<gene>
    <name evidence="15" type="ORF">KU306_12790</name>
    <name evidence="14" type="ORF">SAMN04488691_107199</name>
</gene>
<dbReference type="RefSeq" id="WP_074795557.1">
    <property type="nucleotide sequence ID" value="NZ_CP078063.1"/>
</dbReference>
<dbReference type="CDD" id="cd04181">
    <property type="entry name" value="NTP_transferase"/>
    <property type="match status" value="1"/>
</dbReference>
<evidence type="ECO:0000256" key="4">
    <source>
        <dbReference type="ARBA" id="ARBA00012457"/>
    </source>
</evidence>
<dbReference type="EC" id="2.7.7.23" evidence="4"/>
<evidence type="ECO:0000259" key="12">
    <source>
        <dbReference type="Pfam" id="PF00483"/>
    </source>
</evidence>
<evidence type="ECO:0000313" key="15">
    <source>
        <dbReference type="EMBL" id="UVE49781.1"/>
    </source>
</evidence>
<dbReference type="Pfam" id="PF00483">
    <property type="entry name" value="NTP_transferase"/>
    <property type="match status" value="1"/>
</dbReference>
<keyword evidence="8" id="KW-0511">Multifunctional enzyme</keyword>
<dbReference type="InterPro" id="IPR018357">
    <property type="entry name" value="Hexapep_transf_CS"/>
</dbReference>
<evidence type="ECO:0000256" key="2">
    <source>
        <dbReference type="ARBA" id="ARBA00005208"/>
    </source>
</evidence>
<evidence type="ECO:0000256" key="7">
    <source>
        <dbReference type="ARBA" id="ARBA00022695"/>
    </source>
</evidence>
<evidence type="ECO:0000259" key="13">
    <source>
        <dbReference type="Pfam" id="PF25087"/>
    </source>
</evidence>
<dbReference type="Pfam" id="PF25087">
    <property type="entry name" value="GMPPB_C"/>
    <property type="match status" value="1"/>
</dbReference>
<comment type="catalytic activity">
    <reaction evidence="10">
        <text>alpha-D-glucosamine 1-phosphate + acetyl-CoA = N-acetyl-alpha-D-glucosamine 1-phosphate + CoA + H(+)</text>
        <dbReference type="Rhea" id="RHEA:13725"/>
        <dbReference type="ChEBI" id="CHEBI:15378"/>
        <dbReference type="ChEBI" id="CHEBI:57287"/>
        <dbReference type="ChEBI" id="CHEBI:57288"/>
        <dbReference type="ChEBI" id="CHEBI:57776"/>
        <dbReference type="ChEBI" id="CHEBI:58516"/>
        <dbReference type="EC" id="2.3.1.157"/>
    </reaction>
</comment>
<feature type="domain" description="Nucleotidyl transferase" evidence="12">
    <location>
        <begin position="6"/>
        <end position="234"/>
    </location>
</feature>
<dbReference type="EC" id="2.3.1.157" evidence="3"/>
<dbReference type="PROSITE" id="PS00101">
    <property type="entry name" value="HEXAPEP_TRANSFERASES"/>
    <property type="match status" value="1"/>
</dbReference>
<dbReference type="Gene3D" id="2.160.10.10">
    <property type="entry name" value="Hexapeptide repeat proteins"/>
    <property type="match status" value="2"/>
</dbReference>
<dbReference type="InterPro" id="IPR011004">
    <property type="entry name" value="Trimer_LpxA-like_sf"/>
</dbReference>
<evidence type="ECO:0000256" key="5">
    <source>
        <dbReference type="ARBA" id="ARBA00013414"/>
    </source>
</evidence>
<dbReference type="SUPFAM" id="SSF51161">
    <property type="entry name" value="Trimeric LpxA-like enzymes"/>
    <property type="match status" value="1"/>
</dbReference>
<dbReference type="SUPFAM" id="SSF53448">
    <property type="entry name" value="Nucleotide-diphospho-sugar transferases"/>
    <property type="match status" value="1"/>
</dbReference>
<dbReference type="InterPro" id="IPR050065">
    <property type="entry name" value="GlmU-like"/>
</dbReference>
<dbReference type="Proteomes" id="UP000183894">
    <property type="component" value="Unassembled WGS sequence"/>
</dbReference>
<keyword evidence="6 14" id="KW-0808">Transferase</keyword>
<sequence length="391" mass="40753">MPIESAVVLAAGEGMRLRPLTKYRPKPMLPVTNVPILEHVFDALVASGISEIHVVVGYKRDRVQEYFGFEYDGVPLTYHVQEQQLGSGHAVLQAQPGVDGPFLVVNGDQLTSPEIVDAVVEAHAAGEQLGTISVVESELASRYGAVSLDGDTVTDLVEKPGEGHHRLLNAGVYAFEPAIFDRIASTPAEDGERSLTTALTSAIETGSTLTGVRTEGLWRDATYPWDLLSLSAEMLDRSDEEVTIDPSATVADGAIVRAPVVVGPDAVVAPGAVVGPYTTVGRNASIGCNAVVEHTIVDEDTRIGPNATLVDSVTGRGVDIAAGVTIEGGDGDVRIGDRIHEEVELGAVVADRTELGGGVSVEPGTIVGAEASVATGVVLDGVVEDGVEVVR</sequence>
<keyword evidence="7" id="KW-0548">Nucleotidyltransferase</keyword>
<feature type="domain" description="Mannose-1-phosphate guanyltransferase C-terminal" evidence="13">
    <location>
        <begin position="258"/>
        <end position="381"/>
    </location>
</feature>
<dbReference type="AlphaFoldDB" id="A0A1H7SSV4"/>
<evidence type="ECO:0000256" key="1">
    <source>
        <dbReference type="ARBA" id="ARBA00005166"/>
    </source>
</evidence>
<keyword evidence="17" id="KW-1185">Reference proteome</keyword>
<evidence type="ECO:0000256" key="6">
    <source>
        <dbReference type="ARBA" id="ARBA00022679"/>
    </source>
</evidence>
<dbReference type="InterPro" id="IPR029044">
    <property type="entry name" value="Nucleotide-diphossugar_trans"/>
</dbReference>
<reference evidence="14 16" key="1">
    <citation type="submission" date="2016-10" db="EMBL/GenBank/DDBJ databases">
        <authorList>
            <person name="de Groot N.N."/>
        </authorList>
    </citation>
    <scope>NUCLEOTIDE SEQUENCE [LARGE SCALE GENOMIC DNA]</scope>
    <source>
        <strain evidence="14 16">CDM_5</strain>
    </source>
</reference>
<evidence type="ECO:0000313" key="17">
    <source>
        <dbReference type="Proteomes" id="UP001058330"/>
    </source>
</evidence>
<dbReference type="InterPro" id="IPR056729">
    <property type="entry name" value="GMPPB_C"/>
</dbReference>
<dbReference type="Proteomes" id="UP001058330">
    <property type="component" value="Chromosome"/>
</dbReference>
<evidence type="ECO:0000256" key="11">
    <source>
        <dbReference type="ARBA" id="ARBA00048493"/>
    </source>
</evidence>
<dbReference type="Gene3D" id="3.90.550.10">
    <property type="entry name" value="Spore Coat Polysaccharide Biosynthesis Protein SpsA, Chain A"/>
    <property type="match status" value="1"/>
</dbReference>